<dbReference type="Proteomes" id="UP000275256">
    <property type="component" value="Unassembled WGS sequence"/>
</dbReference>
<gene>
    <name evidence="4" type="ORF">EAX62_13350</name>
</gene>
<dbReference type="OrthoDB" id="9812708at2"/>
<dbReference type="InterPro" id="IPR002110">
    <property type="entry name" value="Ankyrin_rpt"/>
</dbReference>
<evidence type="ECO:0000256" key="2">
    <source>
        <dbReference type="ARBA" id="ARBA00023043"/>
    </source>
</evidence>
<dbReference type="Pfam" id="PF13637">
    <property type="entry name" value="Ank_4"/>
    <property type="match status" value="1"/>
</dbReference>
<dbReference type="AlphaFoldDB" id="A0A3M0G0B6"/>
<keyword evidence="5" id="KW-1185">Reference proteome</keyword>
<keyword evidence="2 3" id="KW-0040">ANK repeat</keyword>
<organism evidence="4 5">
    <name type="scientific">Tessaracoccus antarcticus</name>
    <dbReference type="NCBI Taxonomy" id="2479848"/>
    <lineage>
        <taxon>Bacteria</taxon>
        <taxon>Bacillati</taxon>
        <taxon>Actinomycetota</taxon>
        <taxon>Actinomycetes</taxon>
        <taxon>Propionibacteriales</taxon>
        <taxon>Propionibacteriaceae</taxon>
        <taxon>Tessaracoccus</taxon>
    </lineage>
</organism>
<dbReference type="SMART" id="SM00248">
    <property type="entry name" value="ANK"/>
    <property type="match status" value="4"/>
</dbReference>
<evidence type="ECO:0000313" key="5">
    <source>
        <dbReference type="Proteomes" id="UP000275256"/>
    </source>
</evidence>
<comment type="caution">
    <text evidence="4">The sequence shown here is derived from an EMBL/GenBank/DDBJ whole genome shotgun (WGS) entry which is preliminary data.</text>
</comment>
<dbReference type="Pfam" id="PF12796">
    <property type="entry name" value="Ank_2"/>
    <property type="match status" value="1"/>
</dbReference>
<feature type="repeat" description="ANK" evidence="3">
    <location>
        <begin position="103"/>
        <end position="135"/>
    </location>
</feature>
<dbReference type="EMBL" id="REFW01000004">
    <property type="protein sequence ID" value="RMB58195.1"/>
    <property type="molecule type" value="Genomic_DNA"/>
</dbReference>
<dbReference type="RefSeq" id="WP_121902233.1">
    <property type="nucleotide sequence ID" value="NZ_REFW01000004.1"/>
</dbReference>
<sequence length="353" mass="37844">MAQRKRTTLPKDFHDLLTTASTDELVAVFDNREVDAHDGYGKKAALSFYNCSVDLARWLLEHGADPNTADRGGHTPLHHRGRDLEVMALLLNSGADISAQDHVGNTPLHAAARSLDADAVTMLMSRGANVHAKNSRGQTPLAVALEIATTTSLEQALAVAELLRSAGAEVSAIMRGDVESVGRDWEFYRSHGENEPHFAAQEPTLRALYELVGATPARPHRVHDGISPITVTGSDPTDQHQELWGLLVPGTGASRTVQGEVIRITGRVAIEINENGGINWDAGFQLMLAALMIHLGTGVPLPAPALAEARRLAVGLRTGIGVEGDVLRLAELGVQWVLANPDPTVLPAPSYRR</sequence>
<dbReference type="InterPro" id="IPR036770">
    <property type="entry name" value="Ankyrin_rpt-contain_sf"/>
</dbReference>
<protein>
    <submittedName>
        <fullName evidence="4">Uncharacterized protein</fullName>
    </submittedName>
</protein>
<dbReference type="PROSITE" id="PS50297">
    <property type="entry name" value="ANK_REP_REGION"/>
    <property type="match status" value="1"/>
</dbReference>
<evidence type="ECO:0000313" key="4">
    <source>
        <dbReference type="EMBL" id="RMB58195.1"/>
    </source>
</evidence>
<dbReference type="Gene3D" id="1.25.40.20">
    <property type="entry name" value="Ankyrin repeat-containing domain"/>
    <property type="match status" value="1"/>
</dbReference>
<proteinExistence type="predicted"/>
<dbReference type="PANTHER" id="PTHR24134:SF9">
    <property type="entry name" value="ANKYRIN REPEAT AND SOCS BOX PROTEIN 8"/>
    <property type="match status" value="1"/>
</dbReference>
<reference evidence="4 5" key="1">
    <citation type="submission" date="2018-10" db="EMBL/GenBank/DDBJ databases">
        <title>Tessaracoccus antarcticuss sp. nov., isolated from sediment.</title>
        <authorList>
            <person name="Zhou L.Y."/>
            <person name="Du Z.J."/>
        </authorList>
    </citation>
    <scope>NUCLEOTIDE SEQUENCE [LARGE SCALE GENOMIC DNA]</scope>
    <source>
        <strain evidence="4 5">JDX10</strain>
    </source>
</reference>
<name>A0A3M0G0B6_9ACTN</name>
<dbReference type="PANTHER" id="PTHR24134">
    <property type="entry name" value="ANKYRIN REPEAT-CONTAINING PROTEIN DDB_G0279043"/>
    <property type="match status" value="1"/>
</dbReference>
<evidence type="ECO:0000256" key="1">
    <source>
        <dbReference type="ARBA" id="ARBA00022737"/>
    </source>
</evidence>
<evidence type="ECO:0000256" key="3">
    <source>
        <dbReference type="PROSITE-ProRule" id="PRU00023"/>
    </source>
</evidence>
<keyword evidence="1" id="KW-0677">Repeat</keyword>
<dbReference type="SUPFAM" id="SSF48403">
    <property type="entry name" value="Ankyrin repeat"/>
    <property type="match status" value="1"/>
</dbReference>
<dbReference type="PROSITE" id="PS50088">
    <property type="entry name" value="ANK_REPEAT"/>
    <property type="match status" value="1"/>
</dbReference>
<accession>A0A3M0G0B6</accession>